<feature type="region of interest" description="Disordered" evidence="1">
    <location>
        <begin position="300"/>
        <end position="324"/>
    </location>
</feature>
<keyword evidence="4" id="KW-1185">Reference proteome</keyword>
<reference evidence="3 4" key="1">
    <citation type="journal article" date="2019" name="Fungal Biol. Biotechnol.">
        <title>Draft genome sequence of fastidious pathogen Ceratobasidium theobromae, which causes vascular-streak dieback in Theobroma cacao.</title>
        <authorList>
            <person name="Ali S.S."/>
            <person name="Asman A."/>
            <person name="Shao J."/>
            <person name="Firmansyah A.P."/>
            <person name="Susilo A.W."/>
            <person name="Rosmana A."/>
            <person name="McMahon P."/>
            <person name="Junaid M."/>
            <person name="Guest D."/>
            <person name="Kheng T.Y."/>
            <person name="Meinhardt L.W."/>
            <person name="Bailey B.A."/>
        </authorList>
    </citation>
    <scope>NUCLEOTIDE SEQUENCE [LARGE SCALE GENOMIC DNA]</scope>
    <source>
        <strain evidence="3 4">CT2</strain>
    </source>
</reference>
<feature type="compositionally biased region" description="Low complexity" evidence="1">
    <location>
        <begin position="182"/>
        <end position="193"/>
    </location>
</feature>
<evidence type="ECO:0000313" key="3">
    <source>
        <dbReference type="EMBL" id="KAB5587472.1"/>
    </source>
</evidence>
<dbReference type="Pfam" id="PF25597">
    <property type="entry name" value="SH3_retrovirus"/>
    <property type="match status" value="1"/>
</dbReference>
<comment type="caution">
    <text evidence="3">The sequence shown here is derived from an EMBL/GenBank/DDBJ whole genome shotgun (WGS) entry which is preliminary data.</text>
</comment>
<dbReference type="InterPro" id="IPR057670">
    <property type="entry name" value="SH3_retrovirus"/>
</dbReference>
<organism evidence="3 4">
    <name type="scientific">Ceratobasidium theobromae</name>
    <dbReference type="NCBI Taxonomy" id="1582974"/>
    <lineage>
        <taxon>Eukaryota</taxon>
        <taxon>Fungi</taxon>
        <taxon>Dikarya</taxon>
        <taxon>Basidiomycota</taxon>
        <taxon>Agaricomycotina</taxon>
        <taxon>Agaricomycetes</taxon>
        <taxon>Cantharellales</taxon>
        <taxon>Ceratobasidiaceae</taxon>
        <taxon>Ceratobasidium</taxon>
    </lineage>
</organism>
<gene>
    <name evidence="3" type="ORF">CTheo_9090</name>
</gene>
<feature type="compositionally biased region" description="Basic and acidic residues" evidence="1">
    <location>
        <begin position="194"/>
        <end position="212"/>
    </location>
</feature>
<evidence type="ECO:0000256" key="1">
    <source>
        <dbReference type="SAM" id="MobiDB-lite"/>
    </source>
</evidence>
<sequence length="324" mass="36412">MIHGHSNTRGKLYLWQEAVAYAAMISNNVPHYIRNEWRVPQIQMFGNPIDMTFFQLFGTTCHVLIQKKGHSKIEAKTRKAIFTGIDRNSGGAWRYLAPPDRAIRTSRNVFFPRHLPDPASSDTPQPITRSDSTEEKVNSEEWMQIFAPSEGEMGHDPVHIDEKPITQHENEPDKPKSPVQGESASSHHSASPEPSHEHAHAPQVEKKPHISADRSVPGESSRRTTRSKAGTSYEHVALDERGKSHRILFLRAIADIQKQAQSPVQTTSNLPQDIHDCFTALSSARSLSFQATMDIMQSTMTRRNGKMYSSRNESKSGSYPSIPK</sequence>
<dbReference type="Proteomes" id="UP000383932">
    <property type="component" value="Unassembled WGS sequence"/>
</dbReference>
<evidence type="ECO:0000259" key="2">
    <source>
        <dbReference type="Pfam" id="PF25597"/>
    </source>
</evidence>
<feature type="domain" description="Retroviral polymerase SH3-like" evidence="2">
    <location>
        <begin position="60"/>
        <end position="122"/>
    </location>
</feature>
<feature type="compositionally biased region" description="Basic and acidic residues" evidence="1">
    <location>
        <begin position="166"/>
        <end position="176"/>
    </location>
</feature>
<name>A0A5N5Q6F9_9AGAM</name>
<accession>A0A5N5Q6F9</accession>
<dbReference type="OrthoDB" id="3260316at2759"/>
<feature type="region of interest" description="Disordered" evidence="1">
    <location>
        <begin position="111"/>
        <end position="139"/>
    </location>
</feature>
<proteinExistence type="predicted"/>
<feature type="compositionally biased region" description="Polar residues" evidence="1">
    <location>
        <begin position="120"/>
        <end position="130"/>
    </location>
</feature>
<evidence type="ECO:0000313" key="4">
    <source>
        <dbReference type="Proteomes" id="UP000383932"/>
    </source>
</evidence>
<dbReference type="AlphaFoldDB" id="A0A5N5Q6F9"/>
<dbReference type="EMBL" id="SSOP01001065">
    <property type="protein sequence ID" value="KAB5587472.1"/>
    <property type="molecule type" value="Genomic_DNA"/>
</dbReference>
<feature type="region of interest" description="Disordered" evidence="1">
    <location>
        <begin position="166"/>
        <end position="238"/>
    </location>
</feature>
<protein>
    <submittedName>
        <fullName evidence="3">Copia protein</fullName>
    </submittedName>
</protein>